<evidence type="ECO:0000313" key="2">
    <source>
        <dbReference type="Proteomes" id="UP001432039"/>
    </source>
</evidence>
<evidence type="ECO:0000313" key="1">
    <source>
        <dbReference type="EMBL" id="WUQ15827.1"/>
    </source>
</evidence>
<organism evidence="1 2">
    <name type="scientific">Streptomyces virginiae</name>
    <name type="common">Streptomyces cinnamonensis</name>
    <dbReference type="NCBI Taxonomy" id="1961"/>
    <lineage>
        <taxon>Bacteria</taxon>
        <taxon>Bacillati</taxon>
        <taxon>Actinomycetota</taxon>
        <taxon>Actinomycetes</taxon>
        <taxon>Kitasatosporales</taxon>
        <taxon>Streptomycetaceae</taxon>
        <taxon>Streptomyces</taxon>
    </lineage>
</organism>
<accession>A0ABZ1TJ84</accession>
<dbReference type="EMBL" id="CP108090">
    <property type="protein sequence ID" value="WUQ15827.1"/>
    <property type="molecule type" value="Genomic_DNA"/>
</dbReference>
<dbReference type="RefSeq" id="WP_328964206.1">
    <property type="nucleotide sequence ID" value="NZ_CP108090.1"/>
</dbReference>
<sequence length="67" mass="7413">MSIRWRLVVVAFLVPLFLLSLSGCDDRKCLDYDTQIVSTLTIVNGKPVPGTSVVTHCVQYEEVKSNG</sequence>
<evidence type="ECO:0008006" key="3">
    <source>
        <dbReference type="Google" id="ProtNLM"/>
    </source>
</evidence>
<dbReference type="PROSITE" id="PS51257">
    <property type="entry name" value="PROKAR_LIPOPROTEIN"/>
    <property type="match status" value="1"/>
</dbReference>
<reference evidence="1" key="1">
    <citation type="submission" date="2022-10" db="EMBL/GenBank/DDBJ databases">
        <title>The complete genomes of actinobacterial strains from the NBC collection.</title>
        <authorList>
            <person name="Joergensen T.S."/>
            <person name="Alvarez Arevalo M."/>
            <person name="Sterndorff E.B."/>
            <person name="Faurdal D."/>
            <person name="Vuksanovic O."/>
            <person name="Mourched A.-S."/>
            <person name="Charusanti P."/>
            <person name="Shaw S."/>
            <person name="Blin K."/>
            <person name="Weber T."/>
        </authorList>
    </citation>
    <scope>NUCLEOTIDE SEQUENCE</scope>
    <source>
        <strain evidence="1">NBC_00248</strain>
    </source>
</reference>
<protein>
    <recommendedName>
        <fullName evidence="3">Lipoprotein</fullName>
    </recommendedName>
</protein>
<proteinExistence type="predicted"/>
<name>A0ABZ1TJ84_STRVG</name>
<gene>
    <name evidence="1" type="ORF">OG517_32935</name>
</gene>
<keyword evidence="2" id="KW-1185">Reference proteome</keyword>
<dbReference type="Proteomes" id="UP001432039">
    <property type="component" value="Chromosome"/>
</dbReference>